<dbReference type="EMBL" id="JAVDYJ010000001">
    <property type="protein sequence ID" value="MDR7346404.1"/>
    <property type="molecule type" value="Genomic_DNA"/>
</dbReference>
<dbReference type="Pfam" id="PF12697">
    <property type="entry name" value="Abhydrolase_6"/>
    <property type="match status" value="1"/>
</dbReference>
<name>A0ABU2B206_9MICC</name>
<dbReference type="PANTHER" id="PTHR43194:SF2">
    <property type="entry name" value="PEROXISOMAL MEMBRANE PROTEIN LPX1"/>
    <property type="match status" value="1"/>
</dbReference>
<reference evidence="2 3" key="1">
    <citation type="submission" date="2023-07" db="EMBL/GenBank/DDBJ databases">
        <title>Sequencing the genomes of 1000 actinobacteria strains.</title>
        <authorList>
            <person name="Klenk H.-P."/>
        </authorList>
    </citation>
    <scope>NUCLEOTIDE SEQUENCE [LARGE SCALE GENOMIC DNA]</scope>
    <source>
        <strain evidence="2 3">DSM 22966</strain>
    </source>
</reference>
<dbReference type="Gene3D" id="3.40.50.1820">
    <property type="entry name" value="alpha/beta hydrolase"/>
    <property type="match status" value="1"/>
</dbReference>
<evidence type="ECO:0000313" key="2">
    <source>
        <dbReference type="EMBL" id="MDR7346404.1"/>
    </source>
</evidence>
<protein>
    <submittedName>
        <fullName evidence="2">Pimeloyl-ACP methyl ester carboxylesterase</fullName>
    </submittedName>
</protein>
<dbReference type="PRINTS" id="PR00111">
    <property type="entry name" value="ABHYDROLASE"/>
</dbReference>
<dbReference type="PANTHER" id="PTHR43194">
    <property type="entry name" value="HYDROLASE ALPHA/BETA FOLD FAMILY"/>
    <property type="match status" value="1"/>
</dbReference>
<dbReference type="SUPFAM" id="SSF53474">
    <property type="entry name" value="alpha/beta-Hydrolases"/>
    <property type="match status" value="1"/>
</dbReference>
<dbReference type="InterPro" id="IPR029058">
    <property type="entry name" value="AB_hydrolase_fold"/>
</dbReference>
<gene>
    <name evidence="2" type="ORF">J2S62_000661</name>
</gene>
<dbReference type="InterPro" id="IPR050228">
    <property type="entry name" value="Carboxylesterase_BioH"/>
</dbReference>
<accession>A0ABU2B206</accession>
<comment type="caution">
    <text evidence="2">The sequence shown here is derived from an EMBL/GenBank/DDBJ whole genome shotgun (WGS) entry which is preliminary data.</text>
</comment>
<dbReference type="Proteomes" id="UP001183794">
    <property type="component" value="Unassembled WGS sequence"/>
</dbReference>
<feature type="domain" description="AB hydrolase-1" evidence="1">
    <location>
        <begin position="2"/>
        <end position="176"/>
    </location>
</feature>
<organism evidence="2 3">
    <name type="scientific">Enteractinococcus fodinae</name>
    <dbReference type="NCBI Taxonomy" id="684663"/>
    <lineage>
        <taxon>Bacteria</taxon>
        <taxon>Bacillati</taxon>
        <taxon>Actinomycetota</taxon>
        <taxon>Actinomycetes</taxon>
        <taxon>Micrococcales</taxon>
        <taxon>Micrococcaceae</taxon>
    </lineage>
</organism>
<keyword evidence="3" id="KW-1185">Reference proteome</keyword>
<sequence length="189" mass="20709">MADLAALVNECGLDQVVLVGHSYGGNLAQAFADAYPDRVAAQFVLATTWKTKPLNTLERLALNLTIPVLRLAPAPVIRHFRVRSLVSRRELRPATHRLLSHIPKHRLVEIWRGAIAVLQDSPYRHVPTGLVRGTADPVLTLAAALPGWVQAEGLRVHPITGARHLVTWDAPETVSEALLQLLAEVPNVH</sequence>
<dbReference type="InterPro" id="IPR000073">
    <property type="entry name" value="AB_hydrolase_1"/>
</dbReference>
<proteinExistence type="predicted"/>
<evidence type="ECO:0000259" key="1">
    <source>
        <dbReference type="Pfam" id="PF12697"/>
    </source>
</evidence>
<evidence type="ECO:0000313" key="3">
    <source>
        <dbReference type="Proteomes" id="UP001183794"/>
    </source>
</evidence>